<dbReference type="EMBL" id="CP116942">
    <property type="protein sequence ID" value="WCO66872.1"/>
    <property type="molecule type" value="Genomic_DNA"/>
</dbReference>
<proteinExistence type="predicted"/>
<protein>
    <submittedName>
        <fullName evidence="1">Uncharacterized protein</fullName>
    </submittedName>
</protein>
<sequence>MPEPTTPPTAEATALRPGLQERVEAHPVGRALVAAAIALVLATLVAHNLPDSALRERLADAVAPVDRHSGLAQDWKLFAPDPSAVGVELVAVVRRADGTTGTWRPPVGGDTPLSAYRGFRWRKWASALARSESPVALAGAARLVAAADDGAPAVEVAFYRVGLGEHASLEPRSLGRVAVREGASPGAEQQAGGGS</sequence>
<dbReference type="AlphaFoldDB" id="A0AAE9YDL9"/>
<dbReference type="KEGG" id="ima:PO878_20480"/>
<name>A0AAE9YDL9_9ACTN</name>
<evidence type="ECO:0000313" key="1">
    <source>
        <dbReference type="EMBL" id="WCO66872.1"/>
    </source>
</evidence>
<reference evidence="1" key="1">
    <citation type="submission" date="2023-01" db="EMBL/GenBank/DDBJ databases">
        <title>The diversity of Class Acidimicrobiia in South China Sea sediment environments and the proposal of Iamia marina sp. nov., a novel species of the genus Iamia.</title>
        <authorList>
            <person name="He Y."/>
            <person name="Tian X."/>
        </authorList>
    </citation>
    <scope>NUCLEOTIDE SEQUENCE</scope>
    <source>
        <strain evidence="1">DSM 19957</strain>
    </source>
</reference>
<organism evidence="1 2">
    <name type="scientific">Iamia majanohamensis</name>
    <dbReference type="NCBI Taxonomy" id="467976"/>
    <lineage>
        <taxon>Bacteria</taxon>
        <taxon>Bacillati</taxon>
        <taxon>Actinomycetota</taxon>
        <taxon>Acidimicrobiia</taxon>
        <taxon>Acidimicrobiales</taxon>
        <taxon>Iamiaceae</taxon>
        <taxon>Iamia</taxon>
    </lineage>
</organism>
<dbReference type="RefSeq" id="WP_272736394.1">
    <property type="nucleotide sequence ID" value="NZ_CP116942.1"/>
</dbReference>
<accession>A0AAE9YDL9</accession>
<evidence type="ECO:0000313" key="2">
    <source>
        <dbReference type="Proteomes" id="UP001216390"/>
    </source>
</evidence>
<keyword evidence="2" id="KW-1185">Reference proteome</keyword>
<gene>
    <name evidence="1" type="ORF">PO878_20480</name>
</gene>
<dbReference type="Proteomes" id="UP001216390">
    <property type="component" value="Chromosome"/>
</dbReference>